<dbReference type="PANTHER" id="PTHR47470:SF1">
    <property type="entry name" value="FAD-DEPENDENT OXIDOREDUCTASE 2 FAD BINDING DOMAIN-CONTAINING PROTEIN"/>
    <property type="match status" value="1"/>
</dbReference>
<keyword evidence="6" id="KW-0560">Oxidoreductase</keyword>
<dbReference type="Gene3D" id="3.30.410.10">
    <property type="entry name" value="Cholesterol Oxidase, domain 2"/>
    <property type="match status" value="1"/>
</dbReference>
<dbReference type="InterPro" id="IPR007867">
    <property type="entry name" value="GMC_OxRtase_C"/>
</dbReference>
<dbReference type="InterPro" id="IPR052542">
    <property type="entry name" value="Cholesterol_Oxidase"/>
</dbReference>
<dbReference type="GO" id="GO:0050660">
    <property type="term" value="F:flavin adenine dinucleotide binding"/>
    <property type="evidence" value="ECO:0007669"/>
    <property type="project" value="InterPro"/>
</dbReference>
<evidence type="ECO:0000256" key="5">
    <source>
        <dbReference type="ARBA" id="ARBA00022827"/>
    </source>
</evidence>
<keyword evidence="3" id="KW-0153">Cholesterol metabolism</keyword>
<evidence type="ECO:0000256" key="3">
    <source>
        <dbReference type="ARBA" id="ARBA00022548"/>
    </source>
</evidence>
<keyword evidence="19" id="KW-1185">Reference proteome</keyword>
<keyword evidence="4 16" id="KW-0285">Flavoprotein</keyword>
<evidence type="ECO:0000256" key="10">
    <source>
        <dbReference type="ARBA" id="ARBA00023235"/>
    </source>
</evidence>
<reference evidence="18 19" key="1">
    <citation type="submission" date="2019-08" db="EMBL/GenBank/DDBJ databases">
        <title>Genomes of Antarctic Bizionia species.</title>
        <authorList>
            <person name="Bowman J.P."/>
        </authorList>
    </citation>
    <scope>NUCLEOTIDE SEQUENCE [LARGE SCALE GENOMIC DNA]</scope>
    <source>
        <strain evidence="18 19">ADA-4</strain>
    </source>
</reference>
<keyword evidence="5 16" id="KW-0274">FAD</keyword>
<dbReference type="EC" id="1.1.3.6" evidence="13"/>
<keyword evidence="9" id="KW-0753">Steroid metabolism</keyword>
<dbReference type="PANTHER" id="PTHR47470">
    <property type="entry name" value="CHOLESTEROL OXIDASE"/>
    <property type="match status" value="1"/>
</dbReference>
<protein>
    <recommendedName>
        <fullName evidence="14">Cholesterol oxidase</fullName>
        <ecNumber evidence="13">1.1.3.6</ecNumber>
        <ecNumber evidence="11">5.3.3.1</ecNumber>
    </recommendedName>
    <alternativeName>
        <fullName evidence="15">Cholesterol isomerase</fullName>
    </alternativeName>
</protein>
<dbReference type="Gene3D" id="3.50.50.60">
    <property type="entry name" value="FAD/NAD(P)-binding domain"/>
    <property type="match status" value="1"/>
</dbReference>
<dbReference type="SUPFAM" id="SSF51905">
    <property type="entry name" value="FAD/NAD(P)-binding domain"/>
    <property type="match status" value="1"/>
</dbReference>
<dbReference type="SUPFAM" id="SSF54373">
    <property type="entry name" value="FAD-linked reductases, C-terminal domain"/>
    <property type="match status" value="1"/>
</dbReference>
<evidence type="ECO:0000256" key="14">
    <source>
        <dbReference type="ARBA" id="ARBA00049744"/>
    </source>
</evidence>
<evidence type="ECO:0000256" key="11">
    <source>
        <dbReference type="ARBA" id="ARBA00038856"/>
    </source>
</evidence>
<keyword evidence="8" id="KW-1207">Sterol metabolism</keyword>
<dbReference type="Pfam" id="PF00732">
    <property type="entry name" value="GMC_oxred_N"/>
    <property type="match status" value="1"/>
</dbReference>
<evidence type="ECO:0000313" key="18">
    <source>
        <dbReference type="EMBL" id="TYB75847.1"/>
    </source>
</evidence>
<dbReference type="AlphaFoldDB" id="A0A5D0R2T4"/>
<evidence type="ECO:0000256" key="7">
    <source>
        <dbReference type="ARBA" id="ARBA00023098"/>
    </source>
</evidence>
<dbReference type="RefSeq" id="WP_148404881.1">
    <property type="nucleotide sequence ID" value="NZ_VSKK01000004.1"/>
</dbReference>
<evidence type="ECO:0000256" key="8">
    <source>
        <dbReference type="ARBA" id="ARBA00023166"/>
    </source>
</evidence>
<name>A0A5D0R2T4_9FLAO</name>
<accession>A0A5D0R2T4</accession>
<evidence type="ECO:0000259" key="17">
    <source>
        <dbReference type="PROSITE" id="PS00623"/>
    </source>
</evidence>
<dbReference type="GO" id="GO:0008203">
    <property type="term" value="P:cholesterol metabolic process"/>
    <property type="evidence" value="ECO:0007669"/>
    <property type="project" value="UniProtKB-KW"/>
</dbReference>
<dbReference type="PROSITE" id="PS00623">
    <property type="entry name" value="GMC_OXRED_1"/>
    <property type="match status" value="1"/>
</dbReference>
<sequence>MERRTFIKITSASSAAILASSAFGINLQLDHMEENIENLVIGSGYGGAVAALRLTQAGKKVVMLEMGLDWEKDDGKHKPFSDLITPKNNSTWLKKSSQAPMMNIAHFNRKFTGVLDRLDFENIKVYAGRGVGGGSLVNGGMAVQPKKAYFQEIFPDLNVDKFWNTYFPLAQKELDVNEIPDDYYEQSPYYKFARVGESEAHKAGFETVRVPNVYSFEYMKKEEAGEVPKSALGKEVIYGNNHGKQSLEKTYLKKALKTGLLIIQDLHRVDYVEETKNGYAVYVDIIDTAGLVIAKKTINCKKLFLNAGSMGTTKLLLTSMHKGKMTNFDASVGSNWGNNGNVMTGRNMVNTLFNRVENDATDANFSTGTGSKQSTIPVSGVDNWEDKKHAFFAEISPLPMGLEVYTALYLIINKVPVPGRISYDPSLDDIRVHWEEKNFKHTVKNAKYFIKKMNKANGGTPSGLLWKGGYGPDICYHPLGGAVIGKTTDLFGRVKGYKNLYITDGALVPASIGVNPFLTITALAEYCMEEIIKTDFSED</sequence>
<comment type="pathway">
    <text evidence="12">Steroid metabolism; cholesterol degradation.</text>
</comment>
<dbReference type="OrthoDB" id="1154541at2"/>
<evidence type="ECO:0000256" key="16">
    <source>
        <dbReference type="RuleBase" id="RU003968"/>
    </source>
</evidence>
<evidence type="ECO:0000313" key="19">
    <source>
        <dbReference type="Proteomes" id="UP000323720"/>
    </source>
</evidence>
<feature type="domain" description="Glucose-methanol-choline oxidoreductase N-terminal" evidence="17">
    <location>
        <begin position="128"/>
        <end position="151"/>
    </location>
</feature>
<dbReference type="GO" id="GO:0004769">
    <property type="term" value="F:steroid Delta-isomerase activity"/>
    <property type="evidence" value="ECO:0007669"/>
    <property type="project" value="UniProtKB-EC"/>
</dbReference>
<evidence type="ECO:0000256" key="4">
    <source>
        <dbReference type="ARBA" id="ARBA00022630"/>
    </source>
</evidence>
<dbReference type="GO" id="GO:0016995">
    <property type="term" value="F:cholesterol oxidase activity"/>
    <property type="evidence" value="ECO:0007669"/>
    <property type="project" value="UniProtKB-EC"/>
</dbReference>
<dbReference type="InterPro" id="IPR000172">
    <property type="entry name" value="GMC_OxRdtase_N"/>
</dbReference>
<dbReference type="EC" id="5.3.3.1" evidence="11"/>
<dbReference type="Proteomes" id="UP000323720">
    <property type="component" value="Unassembled WGS sequence"/>
</dbReference>
<gene>
    <name evidence="18" type="ORF">ES674_13575</name>
</gene>
<evidence type="ECO:0000256" key="1">
    <source>
        <dbReference type="ARBA" id="ARBA00001974"/>
    </source>
</evidence>
<dbReference type="EMBL" id="VSKK01000004">
    <property type="protein sequence ID" value="TYB75847.1"/>
    <property type="molecule type" value="Genomic_DNA"/>
</dbReference>
<evidence type="ECO:0000256" key="12">
    <source>
        <dbReference type="ARBA" id="ARBA00049645"/>
    </source>
</evidence>
<comment type="similarity">
    <text evidence="2 16">Belongs to the GMC oxidoreductase family.</text>
</comment>
<dbReference type="InterPro" id="IPR036188">
    <property type="entry name" value="FAD/NAD-bd_sf"/>
</dbReference>
<dbReference type="Pfam" id="PF05199">
    <property type="entry name" value="GMC_oxred_C"/>
    <property type="match status" value="1"/>
</dbReference>
<keyword evidence="7" id="KW-0443">Lipid metabolism</keyword>
<evidence type="ECO:0000256" key="6">
    <source>
        <dbReference type="ARBA" id="ARBA00023002"/>
    </source>
</evidence>
<proteinExistence type="inferred from homology"/>
<evidence type="ECO:0000256" key="15">
    <source>
        <dbReference type="ARBA" id="ARBA00049778"/>
    </source>
</evidence>
<evidence type="ECO:0000256" key="13">
    <source>
        <dbReference type="ARBA" id="ARBA00049723"/>
    </source>
</evidence>
<comment type="cofactor">
    <cofactor evidence="1">
        <name>FAD</name>
        <dbReference type="ChEBI" id="CHEBI:57692"/>
    </cofactor>
</comment>
<comment type="caution">
    <text evidence="18">The sequence shown here is derived from an EMBL/GenBank/DDBJ whole genome shotgun (WGS) entry which is preliminary data.</text>
</comment>
<evidence type="ECO:0000256" key="9">
    <source>
        <dbReference type="ARBA" id="ARBA00023221"/>
    </source>
</evidence>
<keyword evidence="10" id="KW-0413">Isomerase</keyword>
<organism evidence="18 19">
    <name type="scientific">Bizionia myxarmorum</name>
    <dbReference type="NCBI Taxonomy" id="291186"/>
    <lineage>
        <taxon>Bacteria</taxon>
        <taxon>Pseudomonadati</taxon>
        <taxon>Bacteroidota</taxon>
        <taxon>Flavobacteriia</taxon>
        <taxon>Flavobacteriales</taxon>
        <taxon>Flavobacteriaceae</taxon>
        <taxon>Bizionia</taxon>
    </lineage>
</organism>
<dbReference type="Pfam" id="PF22500">
    <property type="entry name" value="GMC_oxred_C_1st"/>
    <property type="match status" value="1"/>
</dbReference>
<evidence type="ECO:0000256" key="2">
    <source>
        <dbReference type="ARBA" id="ARBA00010790"/>
    </source>
</evidence>